<evidence type="ECO:0000313" key="3">
    <source>
        <dbReference type="EMBL" id="MFC5007372.1"/>
    </source>
</evidence>
<dbReference type="InterPro" id="IPR057666">
    <property type="entry name" value="DrpA_SLOG"/>
</dbReference>
<protein>
    <submittedName>
        <fullName evidence="3">DNA-processing protein DprA</fullName>
    </submittedName>
</protein>
<accession>A0ABV9WGG1</accession>
<gene>
    <name evidence="3" type="ORF">ACFPIJ_57375</name>
</gene>
<dbReference type="EMBL" id="JBHSIU010000122">
    <property type="protein sequence ID" value="MFC5007372.1"/>
    <property type="molecule type" value="Genomic_DNA"/>
</dbReference>
<dbReference type="PANTHER" id="PTHR43022">
    <property type="entry name" value="PROTEIN SMF"/>
    <property type="match status" value="1"/>
</dbReference>
<dbReference type="SUPFAM" id="SSF102405">
    <property type="entry name" value="MCP/YpsA-like"/>
    <property type="match status" value="1"/>
</dbReference>
<dbReference type="RefSeq" id="WP_380128017.1">
    <property type="nucleotide sequence ID" value="NZ_JBHSIU010000122.1"/>
</dbReference>
<comment type="similarity">
    <text evidence="1">Belongs to the DprA/Smf family.</text>
</comment>
<dbReference type="Pfam" id="PF02481">
    <property type="entry name" value="DNA_processg_A"/>
    <property type="match status" value="1"/>
</dbReference>
<sequence length="302" mass="31470">MTDDDEIRTARAKLNWVFGPGRPHVTRMVAEHGPVSAFDQLTAETPAADELRPELQDRRVCLREEAADAVAEAQTWCRVVTPEDPDWPEGIADIARAGGFSPVCLWALGPAPLPQLASTVTVTGTTTATSYGMWTADDIATGLTVAGRTVVSSGARGIDITALQAAASCGRPVAILPCGLRHLYPAASIGVYDQLSTSGLLLTAWPPDARPSARRVSANLSLLAAVSSGTVVVETPYNGAALGTLRRAMRYGRVGMVVPGPVTSAVSAGCHRLLRTDPRVRAVTGPVDVLEDLAAAAATGGQ</sequence>
<reference evidence="4" key="1">
    <citation type="journal article" date="2019" name="Int. J. Syst. Evol. Microbiol.">
        <title>The Global Catalogue of Microorganisms (GCM) 10K type strain sequencing project: providing services to taxonomists for standard genome sequencing and annotation.</title>
        <authorList>
            <consortium name="The Broad Institute Genomics Platform"/>
            <consortium name="The Broad Institute Genome Sequencing Center for Infectious Disease"/>
            <person name="Wu L."/>
            <person name="Ma J."/>
        </authorList>
    </citation>
    <scope>NUCLEOTIDE SEQUENCE [LARGE SCALE GENOMIC DNA]</scope>
    <source>
        <strain evidence="4">CGMCC 4.7152</strain>
    </source>
</reference>
<feature type="domain" description="Smf/DprA SLOG" evidence="2">
    <location>
        <begin position="79"/>
        <end position="292"/>
    </location>
</feature>
<dbReference type="PANTHER" id="PTHR43022:SF1">
    <property type="entry name" value="PROTEIN SMF"/>
    <property type="match status" value="1"/>
</dbReference>
<organism evidence="3 4">
    <name type="scientific">Dactylosporangium cerinum</name>
    <dbReference type="NCBI Taxonomy" id="1434730"/>
    <lineage>
        <taxon>Bacteria</taxon>
        <taxon>Bacillati</taxon>
        <taxon>Actinomycetota</taxon>
        <taxon>Actinomycetes</taxon>
        <taxon>Micromonosporales</taxon>
        <taxon>Micromonosporaceae</taxon>
        <taxon>Dactylosporangium</taxon>
    </lineage>
</organism>
<proteinExistence type="inferred from homology"/>
<evidence type="ECO:0000259" key="2">
    <source>
        <dbReference type="Pfam" id="PF02481"/>
    </source>
</evidence>
<dbReference type="Proteomes" id="UP001595912">
    <property type="component" value="Unassembled WGS sequence"/>
</dbReference>
<evidence type="ECO:0000313" key="4">
    <source>
        <dbReference type="Proteomes" id="UP001595912"/>
    </source>
</evidence>
<keyword evidence="4" id="KW-1185">Reference proteome</keyword>
<dbReference type="Gene3D" id="3.40.50.450">
    <property type="match status" value="1"/>
</dbReference>
<comment type="caution">
    <text evidence="3">The sequence shown here is derived from an EMBL/GenBank/DDBJ whole genome shotgun (WGS) entry which is preliminary data.</text>
</comment>
<name>A0ABV9WGG1_9ACTN</name>
<evidence type="ECO:0000256" key="1">
    <source>
        <dbReference type="ARBA" id="ARBA00006525"/>
    </source>
</evidence>
<dbReference type="InterPro" id="IPR003488">
    <property type="entry name" value="DprA"/>
</dbReference>